<evidence type="ECO:0008006" key="3">
    <source>
        <dbReference type="Google" id="ProtNLM"/>
    </source>
</evidence>
<sequence length="371" mass="40926">MEKMQGIPRHDLTRRHLLAGGVAATFFVSKSLALAQGVETIANSGGDITATEGTPLSVLLETASNHPYVKAATTLLSIAGAINTANWQSQTSDQLAHIIGQLKEINTKLDALTLQVTRLPSIIKRLLEEQYAAQLRLEIKACHVTALNILYKYAHNPEVPVSPSIISDLDRQELNRLCVQVSQSAWKLEAWGDDAFIFLGQAYATLLLIQRAAGIEGVSIAKFRQDIAVEIKQSVEQFSRAFTENTLTYNSTYAQLLPITKGKSLYIGDYALLGKFSIYVRMKGNPAKGYEVARDWGDYPAGNPLKHKTLQSIGPIWQNFKPLLGDEATSKQMKIVANIHVKRLRQYEADAAECRSMELAARDVLAFVMLA</sequence>
<organism evidence="1 2">
    <name type="scientific">Sphingobium cyanobacteriorum</name>
    <dbReference type="NCBI Taxonomy" id="3063954"/>
    <lineage>
        <taxon>Bacteria</taxon>
        <taxon>Pseudomonadati</taxon>
        <taxon>Pseudomonadota</taxon>
        <taxon>Alphaproteobacteria</taxon>
        <taxon>Sphingomonadales</taxon>
        <taxon>Sphingomonadaceae</taxon>
        <taxon>Sphingobium</taxon>
    </lineage>
</organism>
<gene>
    <name evidence="1" type="ORF">Q4610_18105</name>
</gene>
<reference evidence="1" key="1">
    <citation type="submission" date="2023-07" db="EMBL/GenBank/DDBJ databases">
        <title>Bacterial whole genome sequence for Sphingobium sp. HBC34.</title>
        <authorList>
            <person name="Le V."/>
            <person name="Ko S.-R."/>
            <person name="Ahn C.-Y."/>
            <person name="Oh H.-M."/>
        </authorList>
    </citation>
    <scope>NUCLEOTIDE SEQUENCE</scope>
    <source>
        <strain evidence="1">HBC34</strain>
    </source>
</reference>
<comment type="caution">
    <text evidence="1">The sequence shown here is derived from an EMBL/GenBank/DDBJ whole genome shotgun (WGS) entry which is preliminary data.</text>
</comment>
<dbReference type="RefSeq" id="WP_304537340.1">
    <property type="nucleotide sequence ID" value="NZ_JAUQOM010000013.1"/>
</dbReference>
<accession>A0ABT8ZSM6</accession>
<evidence type="ECO:0000313" key="1">
    <source>
        <dbReference type="EMBL" id="MDO7836964.1"/>
    </source>
</evidence>
<proteinExistence type="predicted"/>
<protein>
    <recommendedName>
        <fullName evidence="3">Pesticidal crystal protein N-terminal domain-containing protein</fullName>
    </recommendedName>
</protein>
<evidence type="ECO:0000313" key="2">
    <source>
        <dbReference type="Proteomes" id="UP001176471"/>
    </source>
</evidence>
<dbReference type="EMBL" id="JAUQOM010000013">
    <property type="protein sequence ID" value="MDO7836964.1"/>
    <property type="molecule type" value="Genomic_DNA"/>
</dbReference>
<name>A0ABT8ZSM6_9SPHN</name>
<dbReference type="Proteomes" id="UP001176471">
    <property type="component" value="Unassembled WGS sequence"/>
</dbReference>
<keyword evidence="2" id="KW-1185">Reference proteome</keyword>